<sequence>MSKKQYTAVFHPEPEAGGYSVFFPDLPGCYTQGDTLDEAISMAEDALGLYLYTLKVDKKPFPPATDPADIKTSGRDFTTLIAWDEAAYLRRVDSRSVKKTLTIPAWMDTLARERNINFSQLLQNAIRRECGIST</sequence>
<name>A0A7G7VKT5_9FIRM</name>
<gene>
    <name evidence="2" type="ORF">H1B31_01840</name>
</gene>
<protein>
    <submittedName>
        <fullName evidence="2">Type II toxin-antitoxin system HicB family antitoxin</fullName>
    </submittedName>
</protein>
<evidence type="ECO:0000313" key="3">
    <source>
        <dbReference type="Proteomes" id="UP000515480"/>
    </source>
</evidence>
<proteinExistence type="predicted"/>
<dbReference type="InterPro" id="IPR051404">
    <property type="entry name" value="TA_system_antitoxin"/>
</dbReference>
<dbReference type="Gene3D" id="3.30.160.250">
    <property type="match status" value="1"/>
</dbReference>
<dbReference type="SUPFAM" id="SSF143100">
    <property type="entry name" value="TTHA1013/TTHA0281-like"/>
    <property type="match status" value="1"/>
</dbReference>
<dbReference type="PANTHER" id="PTHR34504">
    <property type="entry name" value="ANTITOXIN HICB"/>
    <property type="match status" value="1"/>
</dbReference>
<dbReference type="EMBL" id="CP060204">
    <property type="protein sequence ID" value="QNH54728.1"/>
    <property type="molecule type" value="Genomic_DNA"/>
</dbReference>
<feature type="domain" description="HicB-like antitoxin of toxin-antitoxin system" evidence="1">
    <location>
        <begin position="6"/>
        <end position="123"/>
    </location>
</feature>
<accession>A0A7G7VKT5</accession>
<evidence type="ECO:0000259" key="1">
    <source>
        <dbReference type="Pfam" id="PF15919"/>
    </source>
</evidence>
<dbReference type="AlphaFoldDB" id="A0A7G7VKT5"/>
<dbReference type="InterPro" id="IPR035069">
    <property type="entry name" value="TTHA1013/TTHA0281-like"/>
</dbReference>
<dbReference type="Proteomes" id="UP000515480">
    <property type="component" value="Chromosome"/>
</dbReference>
<dbReference type="PANTHER" id="PTHR34504:SF4">
    <property type="entry name" value="ANTITOXIN HICB"/>
    <property type="match status" value="1"/>
</dbReference>
<evidence type="ECO:0000313" key="2">
    <source>
        <dbReference type="EMBL" id="QNH54728.1"/>
    </source>
</evidence>
<organism evidence="2 3">
    <name type="scientific">Selenomonas timonae</name>
    <dbReference type="NCBI Taxonomy" id="2754044"/>
    <lineage>
        <taxon>Bacteria</taxon>
        <taxon>Bacillati</taxon>
        <taxon>Bacillota</taxon>
        <taxon>Negativicutes</taxon>
        <taxon>Selenomonadales</taxon>
        <taxon>Selenomonadaceae</taxon>
        <taxon>Selenomonas</taxon>
    </lineage>
</organism>
<dbReference type="KEGG" id="stim:H1B31_01840"/>
<dbReference type="Pfam" id="PF15919">
    <property type="entry name" value="HicB_lk_antitox"/>
    <property type="match status" value="1"/>
</dbReference>
<keyword evidence="3" id="KW-1185">Reference proteome</keyword>
<reference evidence="2 3" key="1">
    <citation type="submission" date="2020-07" db="EMBL/GenBank/DDBJ databases">
        <title>Complete genome and description of Selenomonas timonensis sp. nov., a new bacterium isolated from a gingivitis subject.</title>
        <authorList>
            <person name="Antezack A."/>
        </authorList>
    </citation>
    <scope>NUCLEOTIDE SEQUENCE [LARGE SCALE GENOMIC DNA]</scope>
    <source>
        <strain evidence="2 3">Marseille-Q3039</strain>
    </source>
</reference>
<dbReference type="InterPro" id="IPR031807">
    <property type="entry name" value="HicB-like"/>
</dbReference>